<dbReference type="FunFam" id="1.20.200.10:FF:000001">
    <property type="entry name" value="Fumarate hydratase, mitochondrial"/>
    <property type="match status" value="1"/>
</dbReference>
<evidence type="ECO:0000259" key="2">
    <source>
        <dbReference type="Pfam" id="PF00206"/>
    </source>
</evidence>
<dbReference type="EMBL" id="WBVT01000003">
    <property type="protein sequence ID" value="KAB7791203.1"/>
    <property type="molecule type" value="Genomic_DNA"/>
</dbReference>
<dbReference type="InterPro" id="IPR020557">
    <property type="entry name" value="Fumarate_lyase_CS"/>
</dbReference>
<evidence type="ECO:0000313" key="5">
    <source>
        <dbReference type="Proteomes" id="UP000441772"/>
    </source>
</evidence>
<keyword evidence="5" id="KW-1185">Reference proteome</keyword>
<dbReference type="InterPro" id="IPR000362">
    <property type="entry name" value="Fumarate_lyase_fam"/>
</dbReference>
<dbReference type="RefSeq" id="WP_152233736.1">
    <property type="nucleotide sequence ID" value="NZ_JBHSKZ010000002.1"/>
</dbReference>
<dbReference type="PANTHER" id="PTHR42696:SF2">
    <property type="entry name" value="ASPARTATE AMMONIA-LYASE"/>
    <property type="match status" value="1"/>
</dbReference>
<dbReference type="Pfam" id="PF10415">
    <property type="entry name" value="FumaraseC_C"/>
    <property type="match status" value="1"/>
</dbReference>
<dbReference type="Proteomes" id="UP000441772">
    <property type="component" value="Unassembled WGS sequence"/>
</dbReference>
<dbReference type="InterPro" id="IPR008948">
    <property type="entry name" value="L-Aspartase-like"/>
</dbReference>
<dbReference type="Pfam" id="PF00206">
    <property type="entry name" value="Lyase_1"/>
    <property type="match status" value="1"/>
</dbReference>
<feature type="domain" description="Fumarate lyase N-terminal" evidence="2">
    <location>
        <begin position="15"/>
        <end position="346"/>
    </location>
</feature>
<dbReference type="GO" id="GO:0005829">
    <property type="term" value="C:cytosol"/>
    <property type="evidence" value="ECO:0007669"/>
    <property type="project" value="TreeGrafter"/>
</dbReference>
<dbReference type="NCBIfam" id="NF008909">
    <property type="entry name" value="PRK12273.1"/>
    <property type="match status" value="1"/>
</dbReference>
<dbReference type="InterPro" id="IPR022761">
    <property type="entry name" value="Fumarate_lyase_N"/>
</dbReference>
<dbReference type="SUPFAM" id="SSF48557">
    <property type="entry name" value="L-aspartase-like"/>
    <property type="match status" value="1"/>
</dbReference>
<dbReference type="Gene3D" id="1.10.275.10">
    <property type="entry name" value="Fumarase/aspartase (N-terminal domain)"/>
    <property type="match status" value="1"/>
</dbReference>
<evidence type="ECO:0000259" key="3">
    <source>
        <dbReference type="Pfam" id="PF10415"/>
    </source>
</evidence>
<protein>
    <submittedName>
        <fullName evidence="4">Aspartate ammonia-lyase</fullName>
    </submittedName>
</protein>
<comment type="caution">
    <text evidence="4">The sequence shown here is derived from an EMBL/GenBank/DDBJ whole genome shotgun (WGS) entry which is preliminary data.</text>
</comment>
<dbReference type="CDD" id="cd01357">
    <property type="entry name" value="Aspartase"/>
    <property type="match status" value="1"/>
</dbReference>
<dbReference type="PROSITE" id="PS00163">
    <property type="entry name" value="FUMARATE_LYASES"/>
    <property type="match status" value="1"/>
</dbReference>
<dbReference type="Gene3D" id="1.20.200.10">
    <property type="entry name" value="Fumarase/aspartase (Central domain)"/>
    <property type="match status" value="1"/>
</dbReference>
<evidence type="ECO:0000313" key="4">
    <source>
        <dbReference type="EMBL" id="KAB7791203.1"/>
    </source>
</evidence>
<dbReference type="InterPro" id="IPR051546">
    <property type="entry name" value="Aspartate_Ammonia-Lyase"/>
</dbReference>
<dbReference type="GO" id="GO:0006531">
    <property type="term" value="P:aspartate metabolic process"/>
    <property type="evidence" value="ECO:0007669"/>
    <property type="project" value="TreeGrafter"/>
</dbReference>
<sequence>MSTSSTTRLEHDCIGELEVPADVYWGIHTQRAIGNFTVSGVKDSSHPQLMQAYATVKRACAEANDELGLIDHGKARLIVAACREIEAGKLADQFPVDVLQGGAGTSTNMNMNEVIANRALELGGHDKGDYRYIHPNDDVNHSQSTNDTYPAACKLALIDAIGPLAEETKKLARTFHDLADRHINDVTIGRTQLQDAVPMTYGQEFHAFASFLKADTAALERVVPQLMSLNLGATAIGTGICADRRFRNTATEHLARITGLPITAASDPIAAMTDMSAYIAVSQTTKNLAIHLKKAADDLRLLNSGPHDGFNDLNVPARQAGSSIMPGKVNPVIPECVNQVCFRVFGMDTTVTWAASEGQLQLNAFDPVIIHELLRGIDLLTRAMVMFRERCVEGITINAAVGRRYAEYSPSIAAALNGSIGYEHAADIAEEASSTNRTVREVAGERTDLPADQLDELLDPITLSRRLGQTCREHHE</sequence>
<dbReference type="GO" id="GO:0006099">
    <property type="term" value="P:tricarboxylic acid cycle"/>
    <property type="evidence" value="ECO:0007669"/>
    <property type="project" value="InterPro"/>
</dbReference>
<proteinExistence type="predicted"/>
<dbReference type="AlphaFoldDB" id="A0A6I1GHR8"/>
<reference evidence="4 5" key="1">
    <citation type="submission" date="2019-09" db="EMBL/GenBank/DDBJ databases">
        <title>Characterization of the phylogenetic diversity of two novel species belonging to the genus Bifidobacterium: Bifidobacterium cebidarum sp. nov. and Bifidobacterium leontopitheci sp. nov.</title>
        <authorList>
            <person name="Lugli G.A."/>
            <person name="Duranti S."/>
            <person name="Milani C."/>
            <person name="Turroni F."/>
            <person name="Ventura M."/>
        </authorList>
    </citation>
    <scope>NUCLEOTIDE SEQUENCE [LARGE SCALE GENOMIC DNA]</scope>
    <source>
        <strain evidence="4 5">LMG 31471</strain>
    </source>
</reference>
<dbReference type="FunFam" id="1.10.275.10:FF:000001">
    <property type="entry name" value="Fumarate hydratase, mitochondrial"/>
    <property type="match status" value="1"/>
</dbReference>
<keyword evidence="1 4" id="KW-0456">Lyase</keyword>
<dbReference type="PANTHER" id="PTHR42696">
    <property type="entry name" value="ASPARTATE AMMONIA-LYASE"/>
    <property type="match status" value="1"/>
</dbReference>
<dbReference type="Gene3D" id="1.10.40.30">
    <property type="entry name" value="Fumarase/aspartase (C-terminal domain)"/>
    <property type="match status" value="1"/>
</dbReference>
<dbReference type="PRINTS" id="PR00149">
    <property type="entry name" value="FUMRATELYASE"/>
</dbReference>
<accession>A0A6I1GHR8</accession>
<evidence type="ECO:0000256" key="1">
    <source>
        <dbReference type="ARBA" id="ARBA00023239"/>
    </source>
</evidence>
<gene>
    <name evidence="4" type="ORF">F7D09_0369</name>
</gene>
<dbReference type="InterPro" id="IPR018951">
    <property type="entry name" value="Fumarase_C_C"/>
</dbReference>
<name>A0A6I1GHR8_9BIFI</name>
<dbReference type="InterPro" id="IPR024083">
    <property type="entry name" value="Fumarase/histidase_N"/>
</dbReference>
<dbReference type="GO" id="GO:0008797">
    <property type="term" value="F:aspartate ammonia-lyase activity"/>
    <property type="evidence" value="ECO:0007669"/>
    <property type="project" value="TreeGrafter"/>
</dbReference>
<feature type="domain" description="Fumarase C C-terminal" evidence="3">
    <location>
        <begin position="412"/>
        <end position="463"/>
    </location>
</feature>
<organism evidence="4 5">
    <name type="scientific">Bifidobacterium leontopitheci</name>
    <dbReference type="NCBI Taxonomy" id="2650774"/>
    <lineage>
        <taxon>Bacteria</taxon>
        <taxon>Bacillati</taxon>
        <taxon>Actinomycetota</taxon>
        <taxon>Actinomycetes</taxon>
        <taxon>Bifidobacteriales</taxon>
        <taxon>Bifidobacteriaceae</taxon>
        <taxon>Bifidobacterium</taxon>
    </lineage>
</organism>